<dbReference type="GO" id="GO:0031412">
    <property type="term" value="P:gas vesicle organization"/>
    <property type="evidence" value="ECO:0007669"/>
    <property type="project" value="InterPro"/>
</dbReference>
<dbReference type="PANTHER" id="PTHR36852">
    <property type="entry name" value="PROTEIN GVPL 2"/>
    <property type="match status" value="1"/>
</dbReference>
<dbReference type="Proteomes" id="UP000240542">
    <property type="component" value="Unassembled WGS sequence"/>
</dbReference>
<evidence type="ECO:0000256" key="1">
    <source>
        <dbReference type="ARBA" id="ARBA00022987"/>
    </source>
</evidence>
<keyword evidence="1" id="KW-0304">Gas vesicle</keyword>
<comment type="caution">
    <text evidence="4">The sequence shown here is derived from an EMBL/GenBank/DDBJ whole genome shotgun (WGS) entry which is preliminary data.</text>
</comment>
<evidence type="ECO:0000313" key="5">
    <source>
        <dbReference type="Proteomes" id="UP000240542"/>
    </source>
</evidence>
<protein>
    <submittedName>
        <fullName evidence="4">Gas vesicle protein GvpL/GvpF</fullName>
    </submittedName>
</protein>
<name>A0A2P8DL68_9ACTN</name>
<dbReference type="InterPro" id="IPR009430">
    <property type="entry name" value="GvpL/GvpF"/>
</dbReference>
<dbReference type="Pfam" id="PF06386">
    <property type="entry name" value="GvpL_GvpF"/>
    <property type="match status" value="1"/>
</dbReference>
<reference evidence="4 5" key="1">
    <citation type="submission" date="2018-03" db="EMBL/GenBank/DDBJ databases">
        <title>Genomic Encyclopedia of Archaeal and Bacterial Type Strains, Phase II (KMG-II): from individual species to whole genera.</title>
        <authorList>
            <person name="Goeker M."/>
        </authorList>
    </citation>
    <scope>NUCLEOTIDE SEQUENCE [LARGE SCALE GENOMIC DNA]</scope>
    <source>
        <strain evidence="4 5">DSM 45312</strain>
    </source>
</reference>
<proteinExistence type="inferred from homology"/>
<sequence length="245" mass="26537">MSTYVYGIVLATDAPEAVELTGVGDPPASVRLVTHSGLAAIVSTTPDGLRAKRRDLAAHQEVLSRLARRGPVLPMRFGALAPDDASVEAELERAPRHYTGLLEELRDRVEVNVKATHVEETALRTVLMEDADLRATNEELRAANGGTPDEQMAFGERVSAALEELRKRDSDKVVAPLATHADKIAFGPPVDNCLANVSLLVHQDKLDDVGREASDLRESFDGLMEIRVNGPLPPYSFVTEPSPTD</sequence>
<evidence type="ECO:0000313" key="4">
    <source>
        <dbReference type="EMBL" id="PSK97972.1"/>
    </source>
</evidence>
<dbReference type="EMBL" id="PYGA01000006">
    <property type="protein sequence ID" value="PSK97972.1"/>
    <property type="molecule type" value="Genomic_DNA"/>
</dbReference>
<accession>A0A2P8DL68</accession>
<dbReference type="GO" id="GO:0031411">
    <property type="term" value="C:gas vesicle"/>
    <property type="evidence" value="ECO:0007669"/>
    <property type="project" value="UniProtKB-SubCell"/>
</dbReference>
<gene>
    <name evidence="4" type="ORF">CLV63_10620</name>
</gene>
<dbReference type="AlphaFoldDB" id="A0A2P8DL68"/>
<keyword evidence="5" id="KW-1185">Reference proteome</keyword>
<dbReference type="OrthoDB" id="3867411at2"/>
<evidence type="ECO:0000256" key="3">
    <source>
        <dbReference type="ARBA" id="ARBA00035643"/>
    </source>
</evidence>
<dbReference type="PANTHER" id="PTHR36852:SF1">
    <property type="entry name" value="PROTEIN GVPL 2"/>
    <property type="match status" value="1"/>
</dbReference>
<dbReference type="RefSeq" id="WP_106582733.1">
    <property type="nucleotide sequence ID" value="NZ_PYGA01000006.1"/>
</dbReference>
<evidence type="ECO:0000256" key="2">
    <source>
        <dbReference type="ARBA" id="ARBA00035108"/>
    </source>
</evidence>
<comment type="similarity">
    <text evidence="3">Belongs to the gas vesicle GvpF/GvpL family.</text>
</comment>
<comment type="subcellular location">
    <subcellularLocation>
        <location evidence="2">Gas vesicle</location>
    </subcellularLocation>
</comment>
<organism evidence="4 5">
    <name type="scientific">Murinocardiopsis flavida</name>
    <dbReference type="NCBI Taxonomy" id="645275"/>
    <lineage>
        <taxon>Bacteria</taxon>
        <taxon>Bacillati</taxon>
        <taxon>Actinomycetota</taxon>
        <taxon>Actinomycetes</taxon>
        <taxon>Streptosporangiales</taxon>
        <taxon>Nocardiopsidaceae</taxon>
        <taxon>Murinocardiopsis</taxon>
    </lineage>
</organism>